<gene>
    <name evidence="1" type="ORF">NOI20_11365</name>
</gene>
<proteinExistence type="predicted"/>
<name>A0AAJ1UAA9_9RHOB</name>
<dbReference type="Proteomes" id="UP001227162">
    <property type="component" value="Unassembled WGS sequence"/>
</dbReference>
<comment type="caution">
    <text evidence="1">The sequence shown here is derived from an EMBL/GenBank/DDBJ whole genome shotgun (WGS) entry which is preliminary data.</text>
</comment>
<organism evidence="1 2">
    <name type="scientific">Rhodalgimonas zhirmunskyi</name>
    <dbReference type="NCBI Taxonomy" id="2964767"/>
    <lineage>
        <taxon>Bacteria</taxon>
        <taxon>Pseudomonadati</taxon>
        <taxon>Pseudomonadota</taxon>
        <taxon>Alphaproteobacteria</taxon>
        <taxon>Rhodobacterales</taxon>
        <taxon>Roseobacteraceae</taxon>
        <taxon>Rhodalgimonas</taxon>
    </lineage>
</organism>
<sequence>MIVKKLESEGNGYNYLGVAQETNSRALDLGVRLAGICGNIWPADDELFVRRIEQQIIDTAFQFAFNVRRVLDFELKEYSIPRDTKIPVGELWKLEINQPLVRPDLRKACNKLVHAEHVAAISWINGNERFTSLRDRRFSHLEIKADANSVYHVCPYSMVYAFLSRKDHYPKGAI</sequence>
<dbReference type="EMBL" id="JANFFA010000003">
    <property type="protein sequence ID" value="MDQ2094710.1"/>
    <property type="molecule type" value="Genomic_DNA"/>
</dbReference>
<evidence type="ECO:0000313" key="1">
    <source>
        <dbReference type="EMBL" id="MDQ2094710.1"/>
    </source>
</evidence>
<accession>A0AAJ1UAA9</accession>
<dbReference type="RefSeq" id="WP_317626326.1">
    <property type="nucleotide sequence ID" value="NZ_JANFFA010000003.1"/>
</dbReference>
<protein>
    <submittedName>
        <fullName evidence="1">Uncharacterized protein</fullName>
    </submittedName>
</protein>
<reference evidence="1" key="2">
    <citation type="submission" date="2023-04" db="EMBL/GenBank/DDBJ databases">
        <title>'Rhodoalgimonas zhirmunskyi' gen. nov., isolated from a red alga.</title>
        <authorList>
            <person name="Nedashkovskaya O.I."/>
            <person name="Otstavnykh N.Y."/>
            <person name="Bystritskaya E.P."/>
            <person name="Balabanova L.A."/>
            <person name="Isaeva M.P."/>
        </authorList>
    </citation>
    <scope>NUCLEOTIDE SEQUENCE</scope>
    <source>
        <strain evidence="1">10Alg 79</strain>
    </source>
</reference>
<dbReference type="AlphaFoldDB" id="A0AAJ1UAA9"/>
<evidence type="ECO:0000313" key="2">
    <source>
        <dbReference type="Proteomes" id="UP001227162"/>
    </source>
</evidence>
<reference evidence="1" key="1">
    <citation type="submission" date="2022-07" db="EMBL/GenBank/DDBJ databases">
        <authorList>
            <person name="Otstavnykh N."/>
            <person name="Isaeva M."/>
            <person name="Bystritskaya E."/>
        </authorList>
    </citation>
    <scope>NUCLEOTIDE SEQUENCE</scope>
    <source>
        <strain evidence="1">10Alg 79</strain>
    </source>
</reference>
<keyword evidence="2" id="KW-1185">Reference proteome</keyword>